<comment type="caution">
    <text evidence="1">The sequence shown here is derived from an EMBL/GenBank/DDBJ whole genome shotgun (WGS) entry which is preliminary data.</text>
</comment>
<organism evidence="1 2">
    <name type="scientific">Trichinella pseudospiralis</name>
    <name type="common">Parasitic roundworm</name>
    <dbReference type="NCBI Taxonomy" id="6337"/>
    <lineage>
        <taxon>Eukaryota</taxon>
        <taxon>Metazoa</taxon>
        <taxon>Ecdysozoa</taxon>
        <taxon>Nematoda</taxon>
        <taxon>Enoplea</taxon>
        <taxon>Dorylaimia</taxon>
        <taxon>Trichinellida</taxon>
        <taxon>Trichinellidae</taxon>
        <taxon>Trichinella</taxon>
    </lineage>
</organism>
<sequence>MLRFKVNDKIKFQTSELLTDFQIEMQIVVVVKNNQKKQKNFCYGHINFHEILRKHVFKKIVIDFDAGKNKQYFVLKVKQLSNECHFTPKKFKLGECMINDDDKSNEIKNNVTKCKYETCEDDLTSSRATISDISVRYHLEMEKSSLDVVVDIDRSEKQEDRMAMNCGVFVCLCVCLYSDAAAAAAVDADADVAAIAAAVAAAVAQLDQNQSFTHAALSSLANKQAGDAFIGIDPAAETRQFAFVDILLQHVMMITVIVSFMVDVVQKLTDIYFRVHYQFCLLVAIFPFRMSSFGIERHD</sequence>
<name>A0A0V1JZJ8_TRIPS</name>
<protein>
    <submittedName>
        <fullName evidence="1">Uncharacterized protein</fullName>
    </submittedName>
</protein>
<gene>
    <name evidence="1" type="ORF">T4C_9926</name>
</gene>
<dbReference type="EMBL" id="JYDV01000027">
    <property type="protein sequence ID" value="KRZ40409.1"/>
    <property type="molecule type" value="Genomic_DNA"/>
</dbReference>
<proteinExistence type="predicted"/>
<accession>A0A0V1JZJ8</accession>
<dbReference type="AlphaFoldDB" id="A0A0V1JZJ8"/>
<dbReference type="Proteomes" id="UP000054826">
    <property type="component" value="Unassembled WGS sequence"/>
</dbReference>
<evidence type="ECO:0000313" key="2">
    <source>
        <dbReference type="Proteomes" id="UP000054826"/>
    </source>
</evidence>
<reference evidence="1 2" key="1">
    <citation type="submission" date="2015-01" db="EMBL/GenBank/DDBJ databases">
        <title>Evolution of Trichinella species and genotypes.</title>
        <authorList>
            <person name="Korhonen P.K."/>
            <person name="Edoardo P."/>
            <person name="Giuseppe L.R."/>
            <person name="Gasser R.B."/>
        </authorList>
    </citation>
    <scope>NUCLEOTIDE SEQUENCE [LARGE SCALE GENOMIC DNA]</scope>
    <source>
        <strain evidence="1">ISS176</strain>
    </source>
</reference>
<evidence type="ECO:0000313" key="1">
    <source>
        <dbReference type="EMBL" id="KRZ40409.1"/>
    </source>
</evidence>